<dbReference type="Proteomes" id="UP000499080">
    <property type="component" value="Unassembled WGS sequence"/>
</dbReference>
<organism evidence="1 2">
    <name type="scientific">Araneus ventricosus</name>
    <name type="common">Orbweaver spider</name>
    <name type="synonym">Epeira ventricosa</name>
    <dbReference type="NCBI Taxonomy" id="182803"/>
    <lineage>
        <taxon>Eukaryota</taxon>
        <taxon>Metazoa</taxon>
        <taxon>Ecdysozoa</taxon>
        <taxon>Arthropoda</taxon>
        <taxon>Chelicerata</taxon>
        <taxon>Arachnida</taxon>
        <taxon>Araneae</taxon>
        <taxon>Araneomorphae</taxon>
        <taxon>Entelegynae</taxon>
        <taxon>Araneoidea</taxon>
        <taxon>Araneidae</taxon>
        <taxon>Araneus</taxon>
    </lineage>
</organism>
<protein>
    <submittedName>
        <fullName evidence="1">Uncharacterized protein</fullName>
    </submittedName>
</protein>
<proteinExistence type="predicted"/>
<name>A0A4Y2V8T6_ARAVE</name>
<dbReference type="AlphaFoldDB" id="A0A4Y2V8T6"/>
<sequence length="138" mass="15437">MQMSSNLPTSASHSRYKRRINPLNSSKARHLCCLVLLLHQHFLDFASARPILFTLCPFLLASKRVCLVLQTKNRRIFILCTEFVKATLGDPGKSTVCVTYTVVCSTVLYLPQLTKSSGRLVRMARCTEGEPGLPILAR</sequence>
<dbReference type="EMBL" id="BGPR01044876">
    <property type="protein sequence ID" value="GBO21715.1"/>
    <property type="molecule type" value="Genomic_DNA"/>
</dbReference>
<evidence type="ECO:0000313" key="1">
    <source>
        <dbReference type="EMBL" id="GBO21715.1"/>
    </source>
</evidence>
<accession>A0A4Y2V8T6</accession>
<keyword evidence="2" id="KW-1185">Reference proteome</keyword>
<evidence type="ECO:0000313" key="2">
    <source>
        <dbReference type="Proteomes" id="UP000499080"/>
    </source>
</evidence>
<comment type="caution">
    <text evidence="1">The sequence shown here is derived from an EMBL/GenBank/DDBJ whole genome shotgun (WGS) entry which is preliminary data.</text>
</comment>
<reference evidence="1 2" key="1">
    <citation type="journal article" date="2019" name="Sci. Rep.">
        <title>Orb-weaving spider Araneus ventricosus genome elucidates the spidroin gene catalogue.</title>
        <authorList>
            <person name="Kono N."/>
            <person name="Nakamura H."/>
            <person name="Ohtoshi R."/>
            <person name="Moran D.A.P."/>
            <person name="Shinohara A."/>
            <person name="Yoshida Y."/>
            <person name="Fujiwara M."/>
            <person name="Mori M."/>
            <person name="Tomita M."/>
            <person name="Arakawa K."/>
        </authorList>
    </citation>
    <scope>NUCLEOTIDE SEQUENCE [LARGE SCALE GENOMIC DNA]</scope>
</reference>
<gene>
    <name evidence="1" type="ORF">AVEN_195255_1</name>
</gene>